<feature type="domain" description="DUF7507" evidence="8">
    <location>
        <begin position="2633"/>
        <end position="2740"/>
    </location>
</feature>
<dbReference type="Pfam" id="PF24346">
    <property type="entry name" value="DUF7507"/>
    <property type="match status" value="1"/>
</dbReference>
<evidence type="ECO:0000313" key="10">
    <source>
        <dbReference type="Proteomes" id="UP000184522"/>
    </source>
</evidence>
<evidence type="ECO:0000256" key="2">
    <source>
        <dbReference type="ARBA" id="ARBA00022525"/>
    </source>
</evidence>
<feature type="compositionally biased region" description="Low complexity" evidence="5">
    <location>
        <begin position="1899"/>
        <end position="1911"/>
    </location>
</feature>
<name>A0A1M5K5G9_9FLAO</name>
<keyword evidence="4" id="KW-0106">Calcium</keyword>
<evidence type="ECO:0000256" key="3">
    <source>
        <dbReference type="ARBA" id="ARBA00022729"/>
    </source>
</evidence>
<feature type="region of interest" description="Disordered" evidence="5">
    <location>
        <begin position="2366"/>
        <end position="2388"/>
    </location>
</feature>
<feature type="compositionally biased region" description="Low complexity" evidence="5">
    <location>
        <begin position="2425"/>
        <end position="2438"/>
    </location>
</feature>
<feature type="transmembrane region" description="Helical" evidence="6">
    <location>
        <begin position="27"/>
        <end position="46"/>
    </location>
</feature>
<keyword evidence="6" id="KW-0472">Membrane</keyword>
<evidence type="ECO:0000256" key="5">
    <source>
        <dbReference type="SAM" id="MobiDB-lite"/>
    </source>
</evidence>
<comment type="subcellular location">
    <subcellularLocation>
        <location evidence="1">Secreted</location>
    </subcellularLocation>
</comment>
<feature type="domain" description="CshA" evidence="7">
    <location>
        <begin position="1880"/>
        <end position="1976"/>
    </location>
</feature>
<dbReference type="InterPro" id="IPR059100">
    <property type="entry name" value="TSP3_bac"/>
</dbReference>
<dbReference type="EMBL" id="FQWS01000001">
    <property type="protein sequence ID" value="SHG47483.1"/>
    <property type="molecule type" value="Genomic_DNA"/>
</dbReference>
<dbReference type="NCBIfam" id="TIGR04225">
    <property type="entry name" value="CshA_fibril_rpt"/>
    <property type="match status" value="1"/>
</dbReference>
<reference evidence="10" key="1">
    <citation type="submission" date="2016-11" db="EMBL/GenBank/DDBJ databases">
        <authorList>
            <person name="Varghese N."/>
            <person name="Submissions S."/>
        </authorList>
    </citation>
    <scope>NUCLEOTIDE SEQUENCE [LARGE SCALE GENOMIC DNA]</scope>
    <source>
        <strain evidence="10">DSM 25330</strain>
    </source>
</reference>
<dbReference type="Pfam" id="PF13585">
    <property type="entry name" value="CHU_C"/>
    <property type="match status" value="1"/>
</dbReference>
<keyword evidence="6" id="KW-1133">Transmembrane helix</keyword>
<keyword evidence="6" id="KW-0812">Transmembrane</keyword>
<organism evidence="9 10">
    <name type="scientific">Winogradskyella jejuensis</name>
    <dbReference type="NCBI Taxonomy" id="1089305"/>
    <lineage>
        <taxon>Bacteria</taxon>
        <taxon>Pseudomonadati</taxon>
        <taxon>Bacteroidota</taxon>
        <taxon>Flavobacteriia</taxon>
        <taxon>Flavobacteriales</taxon>
        <taxon>Flavobacteriaceae</taxon>
        <taxon>Winogradskyella</taxon>
    </lineage>
</organism>
<evidence type="ECO:0000256" key="6">
    <source>
        <dbReference type="SAM" id="Phobius"/>
    </source>
</evidence>
<keyword evidence="2" id="KW-0964">Secreted</keyword>
<feature type="domain" description="CshA" evidence="7">
    <location>
        <begin position="2215"/>
        <end position="2310"/>
    </location>
</feature>
<dbReference type="OrthoDB" id="9805017at2"/>
<gene>
    <name evidence="9" type="ORF">SAMN05444148_0221</name>
</gene>
<keyword evidence="10" id="KW-1185">Reference proteome</keyword>
<dbReference type="RefSeq" id="WP_073081864.1">
    <property type="nucleotide sequence ID" value="NZ_FQWS01000001.1"/>
</dbReference>
<keyword evidence="3" id="KW-0732">Signal</keyword>
<dbReference type="STRING" id="1089305.SAMN05444148_0221"/>
<feature type="region of interest" description="Disordered" evidence="5">
    <location>
        <begin position="1934"/>
        <end position="1960"/>
    </location>
</feature>
<evidence type="ECO:0000256" key="4">
    <source>
        <dbReference type="ARBA" id="ARBA00022837"/>
    </source>
</evidence>
<dbReference type="InterPro" id="IPR026395">
    <property type="entry name" value="CshA_fibril"/>
</dbReference>
<dbReference type="Proteomes" id="UP000184522">
    <property type="component" value="Unassembled WGS sequence"/>
</dbReference>
<dbReference type="Pfam" id="PF19076">
    <property type="entry name" value="CshA_repeat"/>
    <property type="match status" value="3"/>
</dbReference>
<dbReference type="NCBIfam" id="TIGR04131">
    <property type="entry name" value="Bac_Flav_CTERM"/>
    <property type="match status" value="1"/>
</dbReference>
<proteinExistence type="predicted"/>
<feature type="region of interest" description="Disordered" evidence="5">
    <location>
        <begin position="2410"/>
        <end position="2441"/>
    </location>
</feature>
<evidence type="ECO:0000259" key="8">
    <source>
        <dbReference type="Pfam" id="PF24346"/>
    </source>
</evidence>
<dbReference type="Pfam" id="PF18884">
    <property type="entry name" value="TSP3_bac"/>
    <property type="match status" value="2"/>
</dbReference>
<feature type="region of interest" description="Disordered" evidence="5">
    <location>
        <begin position="2500"/>
        <end position="2524"/>
    </location>
</feature>
<feature type="compositionally biased region" description="Acidic residues" evidence="5">
    <location>
        <begin position="2366"/>
        <end position="2376"/>
    </location>
</feature>
<dbReference type="InterPro" id="IPR026341">
    <property type="entry name" value="T9SS_type_B"/>
</dbReference>
<feature type="domain" description="CshA" evidence="7">
    <location>
        <begin position="1988"/>
        <end position="2085"/>
    </location>
</feature>
<evidence type="ECO:0000313" key="9">
    <source>
        <dbReference type="EMBL" id="SHG47483.1"/>
    </source>
</evidence>
<evidence type="ECO:0000256" key="1">
    <source>
        <dbReference type="ARBA" id="ARBA00004613"/>
    </source>
</evidence>
<protein>
    <submittedName>
        <fullName evidence="9">Gliding motility-associated C-terminal domain-containing protein</fullName>
    </submittedName>
</protein>
<accession>A0A1M5K5G9</accession>
<sequence>MGKTTIPSVLKTNFSNFITVLLGFKQYYLATLLIVLMAFVSFGQTITASQLGAGTSSPAVFNSADAPDDNVEVVLTSANGQGTDALGVGYRLGHNGPAPGVVNGDVNYTISFVDATSGIPVSISSVTLDLGFFNNNDIAPGDRGFEGLNNFSVNAGTISLSYVNDGSEVLGDANFTQLTTTTTNAASGSFTAATIPANTVYAPDDNSAQADAGGQLTISSTSPFSQITFTYDDIAEDTTNGSTDPFGIVLEGLSYTVFVPDSDMDGVPDATDLDNDNDGILDNQEGCNNNTNIAGTIGVSGTGFPVNDGDEFPLNGTNVRYNITSVSGTGQIYGYTAGSNGSAIRLQRTGGGNFEGTLITTFTNPVGKLSFKITDFDENENYEINVYDENNVLYDLTVEGISSVGSRIIQTGNEFQENLSINGNVNGNDPSSDPVGSIVFFFPDKVSRIEIRYRHIAASSIRYIQPTFCSIDTDGDGIFDYLDSDSDNDGCNDVVESGGSDSDNDGILGEAPYSYNTDGQVTGTNATGGYNGTTGNETLATQVTIAPSEPGNQTVVEGDTATFTVTTTADSATSYSSGTPIYGTPGNADSGLNYQWYIGSIAPGNALSDDAVYTGTDTQSLDIITSAALDGTTYILEITHDANVCINEVRSGVLTVSPPPDPCTDGAIPGTVTANDPDADGINNVCDLDDDNDGITDIDEGQVFACPVFDDTGVFPEYDFIAANATVNNNGALGGTMLFEDIGSTPDGTLIDMIITSVNATGYSFNPPGNADCSGDNGFAINDADPNDIFSFEFFEANTSNPVTINFGLNMDDFDLNEGVILEQSLLIGYAFQQGSPSITDNGNGTTTFVSNNNSQDLFTWYYGQVSSFNLTFAGSLSSRDYCFATAPPVGGYPATTCTQIQPNPIDTDGDGIFDYFDLDSDGDGCSDANEAYNDANADGGDGGVFNPGNTNAEPLTIANGGINADGTVADAAATYPGNAPAVTDDTDALACIVPPCSITAITSSDETVCVDVNATPGDITDDVFTADITVNFTNPVAAGTLDIVNNNTGLTVAIVAVGSLDSSTSHVFDDVSLPANGETISLTAVFSDDAACTFTNATAVNAPFECSDVNCPDVIPPGAPTAPLTAGDVTFNITDLGDSPSSDPNDATKQFNSITIGGEPNPFTELLVPDFVDYSYGNPSAGSQRMIENGIDGANITDGPTIFDPELIAANTSRNLNFYFRNDGNILPTDYVNFRFNNNINAASNRYVIITERGGNNTMEVQAIDASGNLIGVPRPINRVGGADGPVTYISTGEVNDNGQSIEAAIYPLTAFVGPNVPIFGVRLTQTGAPSGGGDGGDGKVFIVYDPFFLTPPPTIELTTTAAQPTCPSNTGSVTVNAIDNGGGALEYSINGAAGPWQSSNVFTPGPGVYTIAVRYAANPDCNNVSGDTITLADAGCGPTITANNDDFSASPIDATAGGTTATVFTNDDADGTTPATDALIDDGTITISNNGGLTGVSINTDGTIDIPAGSTPGSYTVEYTICLEADSSICDTAEVSIVVAATPTILANNDDFSASPIDAAVGGTTASVFDDNGNGTDISNGIPASDANINDNISITNNGGLSGVTINSDGTINIPVGAPAGSYTVTYQICLNAPNQTVCDTATVNIVVVSIDAIDDDFTSNPIDSTTGGTLPSVFANNGNGRDQSNGVNANNSNINNNISITDLDGLPAGTTIGNNGVITIPPGTPAGTYNVTYQICLNAPNQTICDTAVATILIELPIPPVAQDDASLANTPGATVSVDVIADNGNGVDADPDGSLDPTSVSLVLPGGETMVVLDGEGDVIGFTVPGEGVWEVNPVTGAVSFAPESGFTQDPTPVNYTIDDNDGNVSNEATITIDYVPVAVDDTSTGNTTGSPVSVAVTGNDTDGDVVDPTTIVIDPTDADGDGDPSTLTVPGEGTWTTTPAGEIVFTPEPTFTSDPTPITYTVADDEGNVSNPATVTVTFTPQPPVAVDDTSTGNMTNMPVTVNVIGNDNDPDGTLDPTSIVIDPTDADGDGDPSTLTVPGEGTWTTTPAGEIVFTPEPGFTGSPTPITYTIDDNDGNTSNEATVTVAYDAQPPVAQDDASLANTPGATVSVDVIADNGNGVDADPDGSLDPTSVSLVLPGGETMVVLDGDGDVIGFTVPGEGVWEVNPVTGAVSFAPEAGFTQDPTPVNYTIDDNDGNVSNEATITIDYVPVAVDDTSTGNTTGSPVSVAVTVNDTDGDVVDPTTIVIDPTDADGDGDPSTLTVPGEGTWTTTPAGEIVFTPEPTFTSDPTPITYTVADDEGNVSNPATVTVTFDPCNGLGTADCDGDGTPNNMDPDPNNPCVDNGITGDEDTSNLIWQAEDCDGDGEDNGTETANGTDPYDPCDGGNLANVDLMDTTSDWYVADCDGDGVPNGTEVDPDGTPGPDGTDPNDPCDFNASDISLTPSGDYLLADCDGDGVTNGDEIADVTDPSDPCDFNAGSITGPQTGDWLLADCDGDGEDNGTETSNGTDPEDPCDGGDLANVDLMDTTSDWYVADCDGDGVINGIEVDPDMTGIPGPNNTNPYDPCDFNEVDITLPQSGDWLVADCDGDGVTNGDEMNSGTDPLDPCDFVSTDITLPITTTVFCRPELEVTKTFVTTGENVGDTVTFTIEVENTGNVVLNGLDIVDTFTDITGNPLSLTTGPLYVDSTLGSSQGNLVPGEIAIYTATYVITPEAVNAGGISNTAEALAIATNNGVIVQDISDDGDDFDGNVSDDPTVLSLGCLTIFNEFSPNGDGVNETFVINCIDQFPNNKLEIYNRWGNIVYSMNGYNNTFDGRSNGRSVVNASDLLPVGTYYYVLDLGDGSEPRVGWLYINR</sequence>
<evidence type="ECO:0000259" key="7">
    <source>
        <dbReference type="Pfam" id="PF19076"/>
    </source>
</evidence>
<dbReference type="Gene3D" id="2.60.40.2810">
    <property type="match status" value="1"/>
</dbReference>
<feature type="compositionally biased region" description="Polar residues" evidence="5">
    <location>
        <begin position="1887"/>
        <end position="1896"/>
    </location>
</feature>
<dbReference type="InterPro" id="IPR055354">
    <property type="entry name" value="DUF7507"/>
</dbReference>
<feature type="region of interest" description="Disordered" evidence="5">
    <location>
        <begin position="1887"/>
        <end position="1911"/>
    </location>
</feature>